<accession>A0A2R4VQ52</accession>
<feature type="transmembrane region" description="Helical" evidence="6">
    <location>
        <begin position="319"/>
        <end position="336"/>
    </location>
</feature>
<feature type="domain" description="Major facilitator superfamily (MFS) profile" evidence="7">
    <location>
        <begin position="26"/>
        <end position="433"/>
    </location>
</feature>
<keyword evidence="2" id="KW-0813">Transport</keyword>
<dbReference type="Gene3D" id="1.20.1250.20">
    <property type="entry name" value="MFS general substrate transporter like domains"/>
    <property type="match status" value="2"/>
</dbReference>
<evidence type="ECO:0000259" key="7">
    <source>
        <dbReference type="PROSITE" id="PS50850"/>
    </source>
</evidence>
<dbReference type="FunFam" id="1.20.1250.20:FF:000018">
    <property type="entry name" value="MFS transporter permease"/>
    <property type="match status" value="1"/>
</dbReference>
<dbReference type="RefSeq" id="WP_108546866.1">
    <property type="nucleotide sequence ID" value="NZ_CP028902.1"/>
</dbReference>
<dbReference type="InterPro" id="IPR020846">
    <property type="entry name" value="MFS_dom"/>
</dbReference>
<dbReference type="InterPro" id="IPR011701">
    <property type="entry name" value="MFS"/>
</dbReference>
<dbReference type="GO" id="GO:0022857">
    <property type="term" value="F:transmembrane transporter activity"/>
    <property type="evidence" value="ECO:0007669"/>
    <property type="project" value="InterPro"/>
</dbReference>
<geneLocation type="plasmid" evidence="8 9">
    <name>pYZ1</name>
</geneLocation>
<feature type="transmembrane region" description="Helical" evidence="6">
    <location>
        <begin position="185"/>
        <end position="206"/>
    </location>
</feature>
<reference evidence="8 9" key="1">
    <citation type="submission" date="2018-04" db="EMBL/GenBank/DDBJ databases">
        <title>Complete genome sequence of the nitrogen-fixing bacterium Azospirillum humicireducens type strain SgZ-5.</title>
        <authorList>
            <person name="Yu Z."/>
        </authorList>
    </citation>
    <scope>NUCLEOTIDE SEQUENCE [LARGE SCALE GENOMIC DNA]</scope>
    <source>
        <strain evidence="8 9">SgZ-5</strain>
        <plasmid evidence="8 9">pYZ1</plasmid>
    </source>
</reference>
<evidence type="ECO:0000256" key="5">
    <source>
        <dbReference type="ARBA" id="ARBA00023136"/>
    </source>
</evidence>
<feature type="transmembrane region" description="Helical" evidence="6">
    <location>
        <begin position="92"/>
        <end position="111"/>
    </location>
</feature>
<evidence type="ECO:0000256" key="1">
    <source>
        <dbReference type="ARBA" id="ARBA00004141"/>
    </source>
</evidence>
<sequence>MAQTASSAAAPPALLDRTVAKVQARLLPFLLLMYVLAFLDRANIGFAKKAFQADTGIGDAAFALGAGIFFIGYALFEVPSNLIMHRVGARAWMCRIMVTWGILSAAMAFAHDEATFYVLRFLLGVAEAGFFPGVILYLTYWFPANARARVMGMFYFGAPIAFILGSPASGLLLDLHGAGGLLGWQWMFLVEGLAASAVGVWAYWYLDNRPGEARWLSAEEKTVISGAVAAEEAHKHAHGPRGVLAALSNPRLLYLCAIYFLIQMSVYGVVFYLPTQVAGLLGKKVGFEVGLVTAIPWICALAAAYLIPRHSDRTGERRVTAALTLAAAGAGIAVSAGVASPLVALMALCVAAAGFIAVQPLFWTFPTGFLGGVAAAGGIAMVNSLGALGGFVAPNVKTWAESAFASPAAGLYLLAGTTLLGALLILGLKGLGLVEASAGGKRPSGAVLPQHQS</sequence>
<feature type="transmembrane region" description="Helical" evidence="6">
    <location>
        <begin position="154"/>
        <end position="173"/>
    </location>
</feature>
<dbReference type="PROSITE" id="PS50850">
    <property type="entry name" value="MFS"/>
    <property type="match status" value="1"/>
</dbReference>
<keyword evidence="5 6" id="KW-0472">Membrane</keyword>
<dbReference type="OrthoDB" id="9773957at2"/>
<dbReference type="EMBL" id="CP028902">
    <property type="protein sequence ID" value="AWB06556.1"/>
    <property type="molecule type" value="Genomic_DNA"/>
</dbReference>
<keyword evidence="3 6" id="KW-0812">Transmembrane</keyword>
<dbReference type="PANTHER" id="PTHR43791">
    <property type="entry name" value="PERMEASE-RELATED"/>
    <property type="match status" value="1"/>
</dbReference>
<name>A0A2R4VQ52_9PROT</name>
<evidence type="ECO:0000256" key="3">
    <source>
        <dbReference type="ARBA" id="ARBA00022692"/>
    </source>
</evidence>
<evidence type="ECO:0000256" key="4">
    <source>
        <dbReference type="ARBA" id="ARBA00022989"/>
    </source>
</evidence>
<dbReference type="AlphaFoldDB" id="A0A2R4VQ52"/>
<organism evidence="8 9">
    <name type="scientific">Azospirillum humicireducens</name>
    <dbReference type="NCBI Taxonomy" id="1226968"/>
    <lineage>
        <taxon>Bacteria</taxon>
        <taxon>Pseudomonadati</taxon>
        <taxon>Pseudomonadota</taxon>
        <taxon>Alphaproteobacteria</taxon>
        <taxon>Rhodospirillales</taxon>
        <taxon>Azospirillaceae</taxon>
        <taxon>Azospirillum</taxon>
    </lineage>
</organism>
<dbReference type="Pfam" id="PF07690">
    <property type="entry name" value="MFS_1"/>
    <property type="match status" value="1"/>
</dbReference>
<protein>
    <submittedName>
        <fullName evidence="8">MFS transporter</fullName>
    </submittedName>
</protein>
<feature type="transmembrane region" description="Helical" evidence="6">
    <location>
        <begin position="252"/>
        <end position="273"/>
    </location>
</feature>
<dbReference type="GO" id="GO:0005886">
    <property type="term" value="C:plasma membrane"/>
    <property type="evidence" value="ECO:0007669"/>
    <property type="project" value="TreeGrafter"/>
</dbReference>
<feature type="transmembrane region" description="Helical" evidence="6">
    <location>
        <begin position="342"/>
        <end position="362"/>
    </location>
</feature>
<dbReference type="Proteomes" id="UP000077405">
    <property type="component" value="Plasmid pYZ1"/>
</dbReference>
<keyword evidence="4 6" id="KW-1133">Transmembrane helix</keyword>
<feature type="transmembrane region" description="Helical" evidence="6">
    <location>
        <begin position="26"/>
        <end position="44"/>
    </location>
</feature>
<dbReference type="InterPro" id="IPR036259">
    <property type="entry name" value="MFS_trans_sf"/>
</dbReference>
<evidence type="ECO:0000256" key="2">
    <source>
        <dbReference type="ARBA" id="ARBA00022448"/>
    </source>
</evidence>
<gene>
    <name evidence="8" type="ORF">A6A40_15820</name>
</gene>
<evidence type="ECO:0000256" key="6">
    <source>
        <dbReference type="SAM" id="Phobius"/>
    </source>
</evidence>
<dbReference type="KEGG" id="ahu:A6A40_15820"/>
<evidence type="ECO:0000313" key="9">
    <source>
        <dbReference type="Proteomes" id="UP000077405"/>
    </source>
</evidence>
<keyword evidence="9" id="KW-1185">Reference proteome</keyword>
<dbReference type="CDD" id="cd17319">
    <property type="entry name" value="MFS_ExuT_GudP_like"/>
    <property type="match status" value="1"/>
</dbReference>
<feature type="transmembrane region" description="Helical" evidence="6">
    <location>
        <begin position="56"/>
        <end position="76"/>
    </location>
</feature>
<comment type="subcellular location">
    <subcellularLocation>
        <location evidence="1">Membrane</location>
        <topology evidence="1">Multi-pass membrane protein</topology>
    </subcellularLocation>
</comment>
<dbReference type="PANTHER" id="PTHR43791:SF30">
    <property type="entry name" value="INNER MEMBRANE TRANSPORT PROTEIN RHMT"/>
    <property type="match status" value="1"/>
</dbReference>
<feature type="transmembrane region" description="Helical" evidence="6">
    <location>
        <begin position="369"/>
        <end position="391"/>
    </location>
</feature>
<proteinExistence type="predicted"/>
<keyword evidence="8" id="KW-0614">Plasmid</keyword>
<evidence type="ECO:0000313" key="8">
    <source>
        <dbReference type="EMBL" id="AWB06556.1"/>
    </source>
</evidence>
<feature type="transmembrane region" description="Helical" evidence="6">
    <location>
        <begin position="285"/>
        <end position="307"/>
    </location>
</feature>
<feature type="transmembrane region" description="Helical" evidence="6">
    <location>
        <begin position="411"/>
        <end position="434"/>
    </location>
</feature>
<feature type="transmembrane region" description="Helical" evidence="6">
    <location>
        <begin position="117"/>
        <end position="142"/>
    </location>
</feature>
<dbReference type="SUPFAM" id="SSF103473">
    <property type="entry name" value="MFS general substrate transporter"/>
    <property type="match status" value="1"/>
</dbReference>